<organism evidence="1 2">
    <name type="scientific">Paenibacillus woosongensis</name>
    <dbReference type="NCBI Taxonomy" id="307580"/>
    <lineage>
        <taxon>Bacteria</taxon>
        <taxon>Bacillati</taxon>
        <taxon>Bacillota</taxon>
        <taxon>Bacilli</taxon>
        <taxon>Bacillales</taxon>
        <taxon>Paenibacillaceae</taxon>
        <taxon>Paenibacillus</taxon>
    </lineage>
</organism>
<evidence type="ECO:0000313" key="1">
    <source>
        <dbReference type="EMBL" id="MUG46938.1"/>
    </source>
</evidence>
<dbReference type="SUPFAM" id="SSF53474">
    <property type="entry name" value="alpha/beta-Hydrolases"/>
    <property type="match status" value="1"/>
</dbReference>
<comment type="caution">
    <text evidence="1">The sequence shown here is derived from an EMBL/GenBank/DDBJ whole genome shotgun (WGS) entry which is preliminary data.</text>
</comment>
<protein>
    <recommendedName>
        <fullName evidence="3">Alpha/beta hydrolase</fullName>
    </recommendedName>
</protein>
<dbReference type="Proteomes" id="UP000447876">
    <property type="component" value="Unassembled WGS sequence"/>
</dbReference>
<dbReference type="Gene3D" id="3.40.50.1820">
    <property type="entry name" value="alpha/beta hydrolase"/>
    <property type="match status" value="1"/>
</dbReference>
<reference evidence="1 2" key="1">
    <citation type="submission" date="2019-11" db="EMBL/GenBank/DDBJ databases">
        <title>Draft genome sequences of five Paenibacillus species of dairy origin.</title>
        <authorList>
            <person name="Olajide A.M."/>
            <person name="Chen S."/>
            <person name="Lapointe G."/>
        </authorList>
    </citation>
    <scope>NUCLEOTIDE SEQUENCE [LARGE SCALE GENOMIC DNA]</scope>
    <source>
        <strain evidence="1 2">12CR55</strain>
    </source>
</reference>
<proteinExistence type="predicted"/>
<gene>
    <name evidence="1" type="ORF">GNP95_18345</name>
</gene>
<dbReference type="InterPro" id="IPR029058">
    <property type="entry name" value="AB_hydrolase_fold"/>
</dbReference>
<dbReference type="EMBL" id="WNZW01000008">
    <property type="protein sequence ID" value="MUG46938.1"/>
    <property type="molecule type" value="Genomic_DNA"/>
</dbReference>
<name>A0A7X2Z3L0_9BACL</name>
<dbReference type="OrthoDB" id="9808398at2"/>
<evidence type="ECO:0008006" key="3">
    <source>
        <dbReference type="Google" id="ProtNLM"/>
    </source>
</evidence>
<dbReference type="AlphaFoldDB" id="A0A7X2Z3L0"/>
<dbReference type="PANTHER" id="PTHR22946">
    <property type="entry name" value="DIENELACTONE HYDROLASE DOMAIN-CONTAINING PROTEIN-RELATED"/>
    <property type="match status" value="1"/>
</dbReference>
<dbReference type="InterPro" id="IPR050261">
    <property type="entry name" value="FrsA_esterase"/>
</dbReference>
<evidence type="ECO:0000313" key="2">
    <source>
        <dbReference type="Proteomes" id="UP000447876"/>
    </source>
</evidence>
<dbReference type="PANTHER" id="PTHR22946:SF12">
    <property type="entry name" value="CONIDIAL PIGMENT BIOSYNTHESIS PROTEIN AYG1 (AFU_ORTHOLOGUE AFUA_2G17550)"/>
    <property type="match status" value="1"/>
</dbReference>
<sequence length="343" mass="39904">MHYANQTIEKTISMGYVSESFWDRWLGSGLPKPTVYELRQRVNGIEDWMEVLHSYADMFEQLALKMQRQHLISEAEYFYRHAAMNYYLIQWMFPYTGTDKQMWYEYCRDLNMEADNLTADMISEAEIQVQGNQCRGRVRIPKHPRGCVILLNPIDSAKEESIKFETGFAREGFVTVSFDGPGQGETYVFNRCLATRRGWELFVEEVIEFAAQQFPELPLHLFGISFGGSWAIEGGSHPRIGRVAAVSPVLESGIALPDYFKERLSHVIVEGEEPLALKENIRRDRPMLLIHGRMDEWVRDEEIRSLYRTITADRLLIEYPDERHGCSFRMDDIIRAASDWYAS</sequence>
<accession>A0A7X2Z3L0</accession>
<dbReference type="RefSeq" id="WP_155612306.1">
    <property type="nucleotide sequence ID" value="NZ_WNZW01000008.1"/>
</dbReference>